<dbReference type="AlphaFoldDB" id="A0A183V719"/>
<evidence type="ECO:0000313" key="3">
    <source>
        <dbReference type="Proteomes" id="UP000050794"/>
    </source>
</evidence>
<feature type="region of interest" description="Disordered" evidence="1">
    <location>
        <begin position="31"/>
        <end position="59"/>
    </location>
</feature>
<reference evidence="4" key="1">
    <citation type="submission" date="2016-06" db="UniProtKB">
        <authorList>
            <consortium name="WormBaseParasite"/>
        </authorList>
    </citation>
    <scope>IDENTIFICATION</scope>
</reference>
<organism evidence="3 4">
    <name type="scientific">Toxocara canis</name>
    <name type="common">Canine roundworm</name>
    <dbReference type="NCBI Taxonomy" id="6265"/>
    <lineage>
        <taxon>Eukaryota</taxon>
        <taxon>Metazoa</taxon>
        <taxon>Ecdysozoa</taxon>
        <taxon>Nematoda</taxon>
        <taxon>Chromadorea</taxon>
        <taxon>Rhabditida</taxon>
        <taxon>Spirurina</taxon>
        <taxon>Ascaridomorpha</taxon>
        <taxon>Ascaridoidea</taxon>
        <taxon>Toxocaridae</taxon>
        <taxon>Toxocara</taxon>
    </lineage>
</organism>
<name>A0A183V719_TOXCA</name>
<evidence type="ECO:0000313" key="2">
    <source>
        <dbReference type="EMBL" id="VDM47860.1"/>
    </source>
</evidence>
<dbReference type="EMBL" id="UYWY01023683">
    <property type="protein sequence ID" value="VDM47860.1"/>
    <property type="molecule type" value="Genomic_DNA"/>
</dbReference>
<feature type="region of interest" description="Disordered" evidence="1">
    <location>
        <begin position="158"/>
        <end position="189"/>
    </location>
</feature>
<sequence>MSSGFLKIRNAVKKARVERWPLHSLRARASTGVNDGDVGRRKNRSDASTSAIDSQADVANMTGERTTDVRHPCFKCLGMFPVRYPFMELGALVVRVGENAVRVYSITKKRDGSSCLSKKKRSEKSSAEAEQRRSKKRTGQLSYTTFSLYWLPGRKESAAARSGQMGTVTKDGIALPKELVRESPNGGNE</sequence>
<proteinExistence type="predicted"/>
<keyword evidence="3" id="KW-1185">Reference proteome</keyword>
<protein>
    <submittedName>
        <fullName evidence="2 4">Uncharacterized protein</fullName>
    </submittedName>
</protein>
<dbReference type="Proteomes" id="UP000050794">
    <property type="component" value="Unassembled WGS sequence"/>
</dbReference>
<evidence type="ECO:0000313" key="4">
    <source>
        <dbReference type="WBParaSite" id="TCNE_0001654001-mRNA-1"/>
    </source>
</evidence>
<feature type="region of interest" description="Disordered" evidence="1">
    <location>
        <begin position="114"/>
        <end position="139"/>
    </location>
</feature>
<dbReference type="WBParaSite" id="TCNE_0001654001-mRNA-1">
    <property type="protein sequence ID" value="TCNE_0001654001-mRNA-1"/>
    <property type="gene ID" value="TCNE_0001654001"/>
</dbReference>
<gene>
    <name evidence="2" type="ORF">TCNE_LOCUS16539</name>
</gene>
<reference evidence="2 3" key="2">
    <citation type="submission" date="2018-11" db="EMBL/GenBank/DDBJ databases">
        <authorList>
            <consortium name="Pathogen Informatics"/>
        </authorList>
    </citation>
    <scope>NUCLEOTIDE SEQUENCE [LARGE SCALE GENOMIC DNA]</scope>
</reference>
<accession>A0A183V719</accession>
<feature type="compositionally biased region" description="Basic and acidic residues" evidence="1">
    <location>
        <begin position="123"/>
        <end position="132"/>
    </location>
</feature>
<evidence type="ECO:0000256" key="1">
    <source>
        <dbReference type="SAM" id="MobiDB-lite"/>
    </source>
</evidence>